<sequence length="764" mass="87100">MADGLNRFNPGQQHYLYQNHTSHSRGHPLGGHRNGSPVNNNGRGLYHPNADTPSPNRSPGTNSPAHNPYSSSMYNHTSHRQNHNLLNGAAHQTFQPQQTALGKVFQSSMHGGNQHHMNNQHHDNGMGGHTNHFGNHQHNISTSTLSNATPHFTPAHLQNGTTDNSLGKPQTEHWAEQLREYQTLRMADQKAHYYARTAPSVSRLSGNLSKNAAKTDAEDGDRRRIIDESDEMGNFNTIDMSGQGLKVLAPIVITRYTKLKNLYLSWNRLSSIPPQIGTMRFLTHLDLSFNNLSFLPPEIGMLTNLKKLSLYDNNLEDLPYELGTLFQLEMLGIEGNPLRQEYKDRLMEHGTQELIRHLREQAPVPEPPLDRAWMPTVEDGTEFTDTFTVLSWNTLCDRAASQAMYGYTPSEVLSWPRRRGMILDEMKGRNADIMCLQEMDLENFNEFFRPNLGSHDYRGIFNPKGRAATMGEKERNSVDGCAVFWKNSKYIMLDKQFISFNSEAIKRQDMKGEHDVYNRVMPKDHVAVVLFLENRLTGSRLIIANTHLTWEPWFQDIKIVQVAILMEQVQKLSEKYAKWPALKESEKKMFEFTSEDKPDGTVTVPNKPGPSVKYDGPTNIPLIVCGDFNSTSHSGVYDLITQGSLSNSHEELGKYNYGDFTRNGMSHPFSLKSAYSHIGEMKFTNYTPDFRQVIDWVFYSTQTMQVTGVLGEVDREYMKRVPGFPNHYFPSDHLPLFTEFAIKEKKERKVTETSFGNSRRDNRN</sequence>
<dbReference type="PANTHER" id="PTHR12121">
    <property type="entry name" value="CARBON CATABOLITE REPRESSOR PROTEIN 4"/>
    <property type="match status" value="1"/>
</dbReference>
<evidence type="ECO:0000256" key="17">
    <source>
        <dbReference type="ARBA" id="ARBA00023163"/>
    </source>
</evidence>
<keyword evidence="18" id="KW-0539">Nucleus</keyword>
<keyword evidence="8" id="KW-0433">Leucine-rich repeat</keyword>
<feature type="region of interest" description="Disordered" evidence="24">
    <location>
        <begin position="20"/>
        <end position="77"/>
    </location>
</feature>
<name>M3BRY0_SPHMS</name>
<evidence type="ECO:0000256" key="9">
    <source>
        <dbReference type="ARBA" id="ARBA00022722"/>
    </source>
</evidence>
<evidence type="ECO:0000256" key="7">
    <source>
        <dbReference type="ARBA" id="ARBA00022490"/>
    </source>
</evidence>
<evidence type="ECO:0000256" key="20">
    <source>
        <dbReference type="ARBA" id="ARBA00030493"/>
    </source>
</evidence>
<dbReference type="InterPro" id="IPR036691">
    <property type="entry name" value="Endo/exonu/phosph_ase_sf"/>
</dbReference>
<keyword evidence="11" id="KW-0677">Repeat</keyword>
<gene>
    <name evidence="26" type="ORF">SEPMUDRAFT_151776</name>
</gene>
<evidence type="ECO:0000313" key="27">
    <source>
        <dbReference type="Proteomes" id="UP000016931"/>
    </source>
</evidence>
<evidence type="ECO:0000256" key="19">
    <source>
        <dbReference type="ARBA" id="ARBA00023475"/>
    </source>
</evidence>
<dbReference type="OrthoDB" id="428734at2759"/>
<keyword evidence="17" id="KW-0804">Transcription</keyword>
<evidence type="ECO:0000256" key="21">
    <source>
        <dbReference type="ARBA" id="ARBA00031469"/>
    </source>
</evidence>
<keyword evidence="12" id="KW-0378">Hydrolase</keyword>
<evidence type="ECO:0000256" key="10">
    <source>
        <dbReference type="ARBA" id="ARBA00022723"/>
    </source>
</evidence>
<dbReference type="PANTHER" id="PTHR12121:SF100">
    <property type="entry name" value="POLY(A)-SPECIFIC RIBONUCLEASE"/>
    <property type="match status" value="1"/>
</dbReference>
<accession>M3BRY0</accession>
<dbReference type="GO" id="GO:0000289">
    <property type="term" value="P:nuclear-transcribed mRNA poly(A) tail shortening"/>
    <property type="evidence" value="ECO:0007669"/>
    <property type="project" value="EnsemblFungi"/>
</dbReference>
<keyword evidence="16" id="KW-0805">Transcription regulation</keyword>
<dbReference type="HOGENOM" id="CLU_016428_4_0_1"/>
<dbReference type="PROSITE" id="PS51450">
    <property type="entry name" value="LRR"/>
    <property type="match status" value="3"/>
</dbReference>
<dbReference type="STRING" id="692275.M3BRY0"/>
<comment type="function">
    <text evidence="23">Acts as a catalytic component of the CCR4-NOT core complex, which in the nucleus seems to be a general transcription factor, and in the cytoplasm the major mRNA deadenylase involved in mRNA turnover. Ccr4 has 3'-5' RNase activity with a strong preference for polyadenylated substrates and also low exonuclease activity towards single-stranded DNA.</text>
</comment>
<protein>
    <recommendedName>
        <fullName evidence="19">CCR4-Not complex 3'-5'-exoribonuclease subunit Ccr4</fullName>
        <ecNumber evidence="6">3.1.13.4</ecNumber>
    </recommendedName>
    <alternativeName>
        <fullName evidence="20">Carbon catabolite repressor protein 4</fullName>
    </alternativeName>
    <alternativeName>
        <fullName evidence="21">Cytoplasmic deadenylase</fullName>
    </alternativeName>
    <alternativeName>
        <fullName evidence="22">Glucose-repressible alcohol dehydrogenase transcriptional effector</fullName>
    </alternativeName>
</protein>
<keyword evidence="7" id="KW-0963">Cytoplasm</keyword>
<dbReference type="GO" id="GO:0030015">
    <property type="term" value="C:CCR4-NOT core complex"/>
    <property type="evidence" value="ECO:0007669"/>
    <property type="project" value="EnsemblFungi"/>
</dbReference>
<dbReference type="InterPro" id="IPR001611">
    <property type="entry name" value="Leu-rich_rpt"/>
</dbReference>
<dbReference type="AlphaFoldDB" id="M3BRY0"/>
<dbReference type="Pfam" id="PF13855">
    <property type="entry name" value="LRR_8"/>
    <property type="match status" value="1"/>
</dbReference>
<keyword evidence="9" id="KW-0540">Nuclease</keyword>
<evidence type="ECO:0000256" key="2">
    <source>
        <dbReference type="ARBA" id="ARBA00001946"/>
    </source>
</evidence>
<dbReference type="InterPro" id="IPR032675">
    <property type="entry name" value="LRR_dom_sf"/>
</dbReference>
<comment type="similarity">
    <text evidence="5">Belongs to the CCR4/nocturin family.</text>
</comment>
<dbReference type="Pfam" id="PF00560">
    <property type="entry name" value="LRR_1"/>
    <property type="match status" value="1"/>
</dbReference>
<evidence type="ECO:0000256" key="1">
    <source>
        <dbReference type="ARBA" id="ARBA00001663"/>
    </source>
</evidence>
<evidence type="ECO:0000313" key="26">
    <source>
        <dbReference type="EMBL" id="EMF08868.1"/>
    </source>
</evidence>
<dbReference type="InterPro" id="IPR003591">
    <property type="entry name" value="Leu-rich_rpt_typical-subtyp"/>
</dbReference>
<evidence type="ECO:0000256" key="15">
    <source>
        <dbReference type="ARBA" id="ARBA00022884"/>
    </source>
</evidence>
<keyword evidence="13" id="KW-0269">Exonuclease</keyword>
<dbReference type="GO" id="GO:0004535">
    <property type="term" value="F:poly(A)-specific ribonuclease activity"/>
    <property type="evidence" value="ECO:0007669"/>
    <property type="project" value="UniProtKB-EC"/>
</dbReference>
<dbReference type="Pfam" id="PF03372">
    <property type="entry name" value="Exo_endo_phos"/>
    <property type="match status" value="2"/>
</dbReference>
<dbReference type="GeneID" id="27904176"/>
<dbReference type="GO" id="GO:0000932">
    <property type="term" value="C:P-body"/>
    <property type="evidence" value="ECO:0007669"/>
    <property type="project" value="EnsemblFungi"/>
</dbReference>
<evidence type="ECO:0000256" key="23">
    <source>
        <dbReference type="ARBA" id="ARBA00045495"/>
    </source>
</evidence>
<feature type="compositionally biased region" description="Polar residues" evidence="24">
    <location>
        <begin position="51"/>
        <end position="76"/>
    </location>
</feature>
<dbReference type="InterPro" id="IPR005135">
    <property type="entry name" value="Endo/exonuclease/phosphatase"/>
</dbReference>
<comment type="catalytic activity">
    <reaction evidence="1">
        <text>Exonucleolytic cleavage of poly(A) to 5'-AMP.</text>
        <dbReference type="EC" id="3.1.13.4"/>
    </reaction>
</comment>
<evidence type="ECO:0000256" key="3">
    <source>
        <dbReference type="ARBA" id="ARBA00004123"/>
    </source>
</evidence>
<dbReference type="FunFam" id="3.60.10.10:FF:000037">
    <property type="entry name" value="Glucose-repressible alcohol dehydrogenase transcriptional effector"/>
    <property type="match status" value="1"/>
</dbReference>
<dbReference type="Gene3D" id="3.60.10.10">
    <property type="entry name" value="Endonuclease/exonuclease/phosphatase"/>
    <property type="match status" value="1"/>
</dbReference>
<feature type="domain" description="Endonuclease/exonuclease/phosphatase" evidence="25">
    <location>
        <begin position="617"/>
        <end position="733"/>
    </location>
</feature>
<dbReference type="SMART" id="SM00369">
    <property type="entry name" value="LRR_TYP"/>
    <property type="match status" value="3"/>
</dbReference>
<keyword evidence="15" id="KW-0694">RNA-binding</keyword>
<dbReference type="OMA" id="PHYYARA"/>
<evidence type="ECO:0000259" key="25">
    <source>
        <dbReference type="Pfam" id="PF03372"/>
    </source>
</evidence>
<evidence type="ECO:0000256" key="8">
    <source>
        <dbReference type="ARBA" id="ARBA00022614"/>
    </source>
</evidence>
<evidence type="ECO:0000256" key="14">
    <source>
        <dbReference type="ARBA" id="ARBA00022842"/>
    </source>
</evidence>
<comment type="cofactor">
    <cofactor evidence="2">
        <name>Mg(2+)</name>
        <dbReference type="ChEBI" id="CHEBI:18420"/>
    </cofactor>
</comment>
<comment type="subcellular location">
    <subcellularLocation>
        <location evidence="4">Cytoplasm</location>
    </subcellularLocation>
    <subcellularLocation>
        <location evidence="3">Nucleus</location>
    </subcellularLocation>
</comment>
<dbReference type="RefSeq" id="XP_016756989.1">
    <property type="nucleotide sequence ID" value="XM_016907039.1"/>
</dbReference>
<evidence type="ECO:0000256" key="6">
    <source>
        <dbReference type="ARBA" id="ARBA00012161"/>
    </source>
</evidence>
<organism evidence="26 27">
    <name type="scientific">Sphaerulina musiva (strain SO2202)</name>
    <name type="common">Poplar stem canker fungus</name>
    <name type="synonym">Septoria musiva</name>
    <dbReference type="NCBI Taxonomy" id="692275"/>
    <lineage>
        <taxon>Eukaryota</taxon>
        <taxon>Fungi</taxon>
        <taxon>Dikarya</taxon>
        <taxon>Ascomycota</taxon>
        <taxon>Pezizomycotina</taxon>
        <taxon>Dothideomycetes</taxon>
        <taxon>Dothideomycetidae</taxon>
        <taxon>Mycosphaerellales</taxon>
        <taxon>Mycosphaerellaceae</taxon>
        <taxon>Sphaerulina</taxon>
    </lineage>
</organism>
<dbReference type="Gene3D" id="3.80.10.10">
    <property type="entry name" value="Ribonuclease Inhibitor"/>
    <property type="match status" value="1"/>
</dbReference>
<dbReference type="SUPFAM" id="SSF52075">
    <property type="entry name" value="Outer arm dynein light chain 1"/>
    <property type="match status" value="1"/>
</dbReference>
<proteinExistence type="inferred from homology"/>
<evidence type="ECO:0000256" key="11">
    <source>
        <dbReference type="ARBA" id="ARBA00022737"/>
    </source>
</evidence>
<reference evidence="26 27" key="1">
    <citation type="journal article" date="2012" name="PLoS Pathog.">
        <title>Diverse lifestyles and strategies of plant pathogenesis encoded in the genomes of eighteen Dothideomycetes fungi.</title>
        <authorList>
            <person name="Ohm R.A."/>
            <person name="Feau N."/>
            <person name="Henrissat B."/>
            <person name="Schoch C.L."/>
            <person name="Horwitz B.A."/>
            <person name="Barry K.W."/>
            <person name="Condon B.J."/>
            <person name="Copeland A.C."/>
            <person name="Dhillon B."/>
            <person name="Glaser F."/>
            <person name="Hesse C.N."/>
            <person name="Kosti I."/>
            <person name="LaButti K."/>
            <person name="Lindquist E.A."/>
            <person name="Lucas S."/>
            <person name="Salamov A.A."/>
            <person name="Bradshaw R.E."/>
            <person name="Ciuffetti L."/>
            <person name="Hamelin R.C."/>
            <person name="Kema G.H.J."/>
            <person name="Lawrence C."/>
            <person name="Scott J.A."/>
            <person name="Spatafora J.W."/>
            <person name="Turgeon B.G."/>
            <person name="de Wit P.J.G.M."/>
            <person name="Zhong S."/>
            <person name="Goodwin S.B."/>
            <person name="Grigoriev I.V."/>
        </authorList>
    </citation>
    <scope>NUCLEOTIDE SEQUENCE [LARGE SCALE GENOMIC DNA]</scope>
    <source>
        <strain evidence="26 27">SO2202</strain>
    </source>
</reference>
<dbReference type="InterPro" id="IPR050410">
    <property type="entry name" value="CCR4/nocturin_mRNA_transcr"/>
</dbReference>
<dbReference type="GO" id="GO:0046872">
    <property type="term" value="F:metal ion binding"/>
    <property type="evidence" value="ECO:0007669"/>
    <property type="project" value="UniProtKB-KW"/>
</dbReference>
<keyword evidence="27" id="KW-1185">Reference proteome</keyword>
<evidence type="ECO:0000256" key="5">
    <source>
        <dbReference type="ARBA" id="ARBA00010774"/>
    </source>
</evidence>
<dbReference type="EMBL" id="KB456270">
    <property type="protein sequence ID" value="EMF08868.1"/>
    <property type="molecule type" value="Genomic_DNA"/>
</dbReference>
<feature type="domain" description="Endonuclease/exonuclease/phosphatase" evidence="25">
    <location>
        <begin position="390"/>
        <end position="505"/>
    </location>
</feature>
<dbReference type="EC" id="3.1.13.4" evidence="6"/>
<dbReference type="GO" id="GO:0003723">
    <property type="term" value="F:RNA binding"/>
    <property type="evidence" value="ECO:0007669"/>
    <property type="project" value="UniProtKB-KW"/>
</dbReference>
<evidence type="ECO:0000256" key="4">
    <source>
        <dbReference type="ARBA" id="ARBA00004496"/>
    </source>
</evidence>
<dbReference type="Proteomes" id="UP000016931">
    <property type="component" value="Unassembled WGS sequence"/>
</dbReference>
<dbReference type="SUPFAM" id="SSF56219">
    <property type="entry name" value="DNase I-like"/>
    <property type="match status" value="1"/>
</dbReference>
<evidence type="ECO:0000256" key="13">
    <source>
        <dbReference type="ARBA" id="ARBA00022839"/>
    </source>
</evidence>
<evidence type="ECO:0000256" key="22">
    <source>
        <dbReference type="ARBA" id="ARBA00033317"/>
    </source>
</evidence>
<evidence type="ECO:0000256" key="16">
    <source>
        <dbReference type="ARBA" id="ARBA00023015"/>
    </source>
</evidence>
<keyword evidence="10" id="KW-0479">Metal-binding</keyword>
<evidence type="ECO:0000256" key="12">
    <source>
        <dbReference type="ARBA" id="ARBA00022801"/>
    </source>
</evidence>
<evidence type="ECO:0000256" key="18">
    <source>
        <dbReference type="ARBA" id="ARBA00023242"/>
    </source>
</evidence>
<dbReference type="eggNOG" id="KOG0620">
    <property type="taxonomic scope" value="Eukaryota"/>
</dbReference>
<dbReference type="CDD" id="cd09097">
    <property type="entry name" value="Deadenylase_CCR4"/>
    <property type="match status" value="1"/>
</dbReference>
<evidence type="ECO:0000256" key="24">
    <source>
        <dbReference type="SAM" id="MobiDB-lite"/>
    </source>
</evidence>
<keyword evidence="14" id="KW-0460">Magnesium</keyword>
<dbReference type="GO" id="GO:0005634">
    <property type="term" value="C:nucleus"/>
    <property type="evidence" value="ECO:0007669"/>
    <property type="project" value="UniProtKB-SubCell"/>
</dbReference>